<dbReference type="SMART" id="SM00248">
    <property type="entry name" value="ANK"/>
    <property type="match status" value="2"/>
</dbReference>
<dbReference type="HOGENOM" id="CLU_1217344_0_0_1"/>
<keyword evidence="1" id="KW-0732">Signal</keyword>
<evidence type="ECO:0000313" key="2">
    <source>
        <dbReference type="EMBL" id="ELU14263.1"/>
    </source>
</evidence>
<feature type="signal peptide" evidence="1">
    <location>
        <begin position="1"/>
        <end position="17"/>
    </location>
</feature>
<accession>R7V5X8</accession>
<sequence>MVLLLLHVIHLLDRIATGPDDIVAFWRRLHQLMRRKVRLMSDDRSLLHLAMDEKTSYVEGKLYSKFPNTQVVKLLVGCRADVNAIDDTKNTPLHICSKRALEESSDPNEQQLRFAESTFFQHNTMNSGFPDLVQGLEWLQPYSSDLDEATVDRVAHDLNSCLNENDNDFPFFKANFMLNRMSRKDRKRVVTKTVDGKPALFKACKQPGQLQFVKYFLDECGADVEQRG</sequence>
<keyword evidence="4" id="KW-1185">Reference proteome</keyword>
<reference evidence="4" key="1">
    <citation type="submission" date="2012-12" db="EMBL/GenBank/DDBJ databases">
        <authorList>
            <person name="Hellsten U."/>
            <person name="Grimwood J."/>
            <person name="Chapman J.A."/>
            <person name="Shapiro H."/>
            <person name="Aerts A."/>
            <person name="Otillar R.P."/>
            <person name="Terry A.Y."/>
            <person name="Boore J.L."/>
            <person name="Simakov O."/>
            <person name="Marletaz F."/>
            <person name="Cho S.-J."/>
            <person name="Edsinger-Gonzales E."/>
            <person name="Havlak P."/>
            <person name="Kuo D.-H."/>
            <person name="Larsson T."/>
            <person name="Lv J."/>
            <person name="Arendt D."/>
            <person name="Savage R."/>
            <person name="Osoegawa K."/>
            <person name="de Jong P."/>
            <person name="Lindberg D.R."/>
            <person name="Seaver E.C."/>
            <person name="Weisblat D.A."/>
            <person name="Putnam N.H."/>
            <person name="Grigoriev I.V."/>
            <person name="Rokhsar D.S."/>
        </authorList>
    </citation>
    <scope>NUCLEOTIDE SEQUENCE</scope>
    <source>
        <strain evidence="4">I ESC-2004</strain>
    </source>
</reference>
<evidence type="ECO:0000313" key="3">
    <source>
        <dbReference type="EnsemblMetazoa" id="CapteP214183"/>
    </source>
</evidence>
<reference evidence="2 4" key="2">
    <citation type="journal article" date="2013" name="Nature">
        <title>Insights into bilaterian evolution from three spiralian genomes.</title>
        <authorList>
            <person name="Simakov O."/>
            <person name="Marletaz F."/>
            <person name="Cho S.J."/>
            <person name="Edsinger-Gonzales E."/>
            <person name="Havlak P."/>
            <person name="Hellsten U."/>
            <person name="Kuo D.H."/>
            <person name="Larsson T."/>
            <person name="Lv J."/>
            <person name="Arendt D."/>
            <person name="Savage R."/>
            <person name="Osoegawa K."/>
            <person name="de Jong P."/>
            <person name="Grimwood J."/>
            <person name="Chapman J.A."/>
            <person name="Shapiro H."/>
            <person name="Aerts A."/>
            <person name="Otillar R.P."/>
            <person name="Terry A.Y."/>
            <person name="Boore J.L."/>
            <person name="Grigoriev I.V."/>
            <person name="Lindberg D.R."/>
            <person name="Seaver E.C."/>
            <person name="Weisblat D.A."/>
            <person name="Putnam N.H."/>
            <person name="Rokhsar D.S."/>
        </authorList>
    </citation>
    <scope>NUCLEOTIDE SEQUENCE</scope>
    <source>
        <strain evidence="2 4">I ESC-2004</strain>
    </source>
</reference>
<dbReference type="EMBL" id="AMQN01038814">
    <property type="status" value="NOT_ANNOTATED_CDS"/>
    <property type="molecule type" value="Genomic_DNA"/>
</dbReference>
<gene>
    <name evidence="2" type="ORF">CAPTEDRAFT_214183</name>
</gene>
<dbReference type="OrthoDB" id="4429489at2759"/>
<dbReference type="Proteomes" id="UP000014760">
    <property type="component" value="Unassembled WGS sequence"/>
</dbReference>
<dbReference type="AlphaFoldDB" id="R7V5X8"/>
<dbReference type="STRING" id="283909.R7V5X8"/>
<protein>
    <submittedName>
        <fullName evidence="2 3">Uncharacterized protein</fullName>
    </submittedName>
</protein>
<dbReference type="InterPro" id="IPR036770">
    <property type="entry name" value="Ankyrin_rpt-contain_sf"/>
</dbReference>
<evidence type="ECO:0000313" key="4">
    <source>
        <dbReference type="Proteomes" id="UP000014760"/>
    </source>
</evidence>
<name>R7V5X8_CAPTE</name>
<dbReference type="EMBL" id="KB294660">
    <property type="protein sequence ID" value="ELU14263.1"/>
    <property type="molecule type" value="Genomic_DNA"/>
</dbReference>
<reference evidence="3" key="3">
    <citation type="submission" date="2015-06" db="UniProtKB">
        <authorList>
            <consortium name="EnsemblMetazoa"/>
        </authorList>
    </citation>
    <scope>IDENTIFICATION</scope>
</reference>
<dbReference type="EnsemblMetazoa" id="CapteT214183">
    <property type="protein sequence ID" value="CapteP214183"/>
    <property type="gene ID" value="CapteG214183"/>
</dbReference>
<feature type="non-terminal residue" evidence="2">
    <location>
        <position position="228"/>
    </location>
</feature>
<dbReference type="SUPFAM" id="SSF48403">
    <property type="entry name" value="Ankyrin repeat"/>
    <property type="match status" value="1"/>
</dbReference>
<dbReference type="Gene3D" id="1.25.40.20">
    <property type="entry name" value="Ankyrin repeat-containing domain"/>
    <property type="match status" value="1"/>
</dbReference>
<proteinExistence type="predicted"/>
<evidence type="ECO:0000256" key="1">
    <source>
        <dbReference type="SAM" id="SignalP"/>
    </source>
</evidence>
<organism evidence="2">
    <name type="scientific">Capitella teleta</name>
    <name type="common">Polychaete worm</name>
    <dbReference type="NCBI Taxonomy" id="283909"/>
    <lineage>
        <taxon>Eukaryota</taxon>
        <taxon>Metazoa</taxon>
        <taxon>Spiralia</taxon>
        <taxon>Lophotrochozoa</taxon>
        <taxon>Annelida</taxon>
        <taxon>Polychaeta</taxon>
        <taxon>Sedentaria</taxon>
        <taxon>Scolecida</taxon>
        <taxon>Capitellidae</taxon>
        <taxon>Capitella</taxon>
    </lineage>
</organism>
<feature type="chain" id="PRO_5008788791" evidence="1">
    <location>
        <begin position="18"/>
        <end position="228"/>
    </location>
</feature>
<dbReference type="InterPro" id="IPR002110">
    <property type="entry name" value="Ankyrin_rpt"/>
</dbReference>